<organism evidence="3 4">
    <name type="scientific">Maribacter cobaltidurans</name>
    <dbReference type="NCBI Taxonomy" id="1178778"/>
    <lineage>
        <taxon>Bacteria</taxon>
        <taxon>Pseudomonadati</taxon>
        <taxon>Bacteroidota</taxon>
        <taxon>Flavobacteriia</taxon>
        <taxon>Flavobacteriales</taxon>
        <taxon>Flavobacteriaceae</taxon>
        <taxon>Maribacter</taxon>
    </lineage>
</organism>
<dbReference type="Gene3D" id="3.40.190.170">
    <property type="entry name" value="Bacterial extracellular solute-binding protein, family 7"/>
    <property type="match status" value="1"/>
</dbReference>
<name>A0ABU7IPQ2_9FLAO</name>
<evidence type="ECO:0000256" key="1">
    <source>
        <dbReference type="ARBA" id="ARBA00022729"/>
    </source>
</evidence>
<dbReference type="EMBL" id="JAZDDG010000001">
    <property type="protein sequence ID" value="MEE1974933.1"/>
    <property type="molecule type" value="Genomic_DNA"/>
</dbReference>
<dbReference type="Pfam" id="PF03480">
    <property type="entry name" value="DctP"/>
    <property type="match status" value="1"/>
</dbReference>
<comment type="caution">
    <text evidence="3">The sequence shown here is derived from an EMBL/GenBank/DDBJ whole genome shotgun (WGS) entry which is preliminary data.</text>
</comment>
<dbReference type="NCBIfam" id="NF037995">
    <property type="entry name" value="TRAP_S1"/>
    <property type="match status" value="1"/>
</dbReference>
<dbReference type="CDD" id="cd13671">
    <property type="entry name" value="PBP2_TRAP_SBP_like_3"/>
    <property type="match status" value="1"/>
</dbReference>
<protein>
    <submittedName>
        <fullName evidence="3">TRAP transporter substrate-binding protein</fullName>
    </submittedName>
</protein>
<accession>A0ABU7IPQ2</accession>
<dbReference type="NCBIfam" id="TIGR00787">
    <property type="entry name" value="dctP"/>
    <property type="match status" value="1"/>
</dbReference>
<keyword evidence="1 2" id="KW-0732">Signal</keyword>
<sequence length="330" mass="37672">MYTIVFKRIRNLTIGACTFLLLNACALESNTKVMYFAHSLPITHPVHRAILDMKESLVQKSDGQLQIKVFPDGQLGTEREVLELLQIGSISMTKVSAASLSNFAPDYQVTSIPYLFRDREHLFKVLEGEIGKELLLSSTEYLLRGLCFYDAGARSFYAKKNQIGSPEDLNGMKIRTMNDQMSVDMVNTLGGSATPMAYGELYTALQQNVVDGAENNIPSFVTSNHYEVCKYYTFDEHTMVPDVVVIGTRFWDTLNENEKIWLQEAADESVVKQKQYWEETVAENMKVLKQAQVQFLYPDKSEFSKMTTPLLERMMRDEKMKTVIEKIRSE</sequence>
<proteinExistence type="predicted"/>
<dbReference type="Proteomes" id="UP001356308">
    <property type="component" value="Unassembled WGS sequence"/>
</dbReference>
<dbReference type="InterPro" id="IPR018389">
    <property type="entry name" value="DctP_fam"/>
</dbReference>
<dbReference type="InterPro" id="IPR038404">
    <property type="entry name" value="TRAP_DctP_sf"/>
</dbReference>
<dbReference type="PANTHER" id="PTHR33376">
    <property type="match status" value="1"/>
</dbReference>
<feature type="signal peptide" evidence="2">
    <location>
        <begin position="1"/>
        <end position="26"/>
    </location>
</feature>
<evidence type="ECO:0000313" key="3">
    <source>
        <dbReference type="EMBL" id="MEE1974933.1"/>
    </source>
</evidence>
<evidence type="ECO:0000256" key="2">
    <source>
        <dbReference type="SAM" id="SignalP"/>
    </source>
</evidence>
<dbReference type="PIRSF" id="PIRSF006470">
    <property type="entry name" value="DctB"/>
    <property type="match status" value="1"/>
</dbReference>
<evidence type="ECO:0000313" key="4">
    <source>
        <dbReference type="Proteomes" id="UP001356308"/>
    </source>
</evidence>
<dbReference type="RefSeq" id="WP_272649760.1">
    <property type="nucleotide sequence ID" value="NZ_JAZDDG010000001.1"/>
</dbReference>
<feature type="chain" id="PRO_5047535113" evidence="2">
    <location>
        <begin position="27"/>
        <end position="330"/>
    </location>
</feature>
<keyword evidence="4" id="KW-1185">Reference proteome</keyword>
<reference evidence="3 4" key="1">
    <citation type="submission" date="2024-01" db="EMBL/GenBank/DDBJ databases">
        <title>Maribacter spp. originated from different algae showed divergent polysaccharides utilization ability.</title>
        <authorList>
            <person name="Wang H."/>
            <person name="Wu Y."/>
        </authorList>
    </citation>
    <scope>NUCLEOTIDE SEQUENCE [LARGE SCALE GENOMIC DNA]</scope>
    <source>
        <strain evidence="3 4">PR1</strain>
    </source>
</reference>
<dbReference type="PANTHER" id="PTHR33376:SF2">
    <property type="entry name" value="DICARBOXYLATE-BINDING PERIPLASMIC PROTEIN"/>
    <property type="match status" value="1"/>
</dbReference>
<dbReference type="InterPro" id="IPR004682">
    <property type="entry name" value="TRAP_DctP"/>
</dbReference>
<gene>
    <name evidence="3" type="ORF">V1I91_02555</name>
</gene>